<sequence length="50" mass="5320">MATSRSIRLRRRGLLGIPALVAAAFTVAVTPTPARAAKRVECLADLIEES</sequence>
<gene>
    <name evidence="1" type="ORF">PVK37_23215</name>
</gene>
<reference evidence="1 2" key="1">
    <citation type="submission" date="2023-02" db="EMBL/GenBank/DDBJ databases">
        <authorList>
            <person name="Mo P."/>
        </authorList>
    </citation>
    <scope>NUCLEOTIDE SEQUENCE [LARGE SCALE GENOMIC DNA]</scope>
    <source>
        <strain evidence="1 2">HUAS 3</strain>
    </source>
</reference>
<dbReference type="InterPro" id="IPR006311">
    <property type="entry name" value="TAT_signal"/>
</dbReference>
<proteinExistence type="predicted"/>
<dbReference type="EMBL" id="CP118615">
    <property type="protein sequence ID" value="WDZ83352.1"/>
    <property type="molecule type" value="Genomic_DNA"/>
</dbReference>
<name>A0ABY7ZM46_9ACTN</name>
<keyword evidence="2" id="KW-1185">Reference proteome</keyword>
<organism evidence="1 2">
    <name type="scientific">Micromonospora cathayae</name>
    <dbReference type="NCBI Taxonomy" id="3028804"/>
    <lineage>
        <taxon>Bacteria</taxon>
        <taxon>Bacillati</taxon>
        <taxon>Actinomycetota</taxon>
        <taxon>Actinomycetes</taxon>
        <taxon>Micromonosporales</taxon>
        <taxon>Micromonosporaceae</taxon>
        <taxon>Micromonospora</taxon>
    </lineage>
</organism>
<evidence type="ECO:0000313" key="1">
    <source>
        <dbReference type="EMBL" id="WDZ83352.1"/>
    </source>
</evidence>
<dbReference type="PROSITE" id="PS51318">
    <property type="entry name" value="TAT"/>
    <property type="match status" value="1"/>
</dbReference>
<accession>A0ABY7ZM46</accession>
<dbReference type="RefSeq" id="WP_275029826.1">
    <property type="nucleotide sequence ID" value="NZ_CP118615.1"/>
</dbReference>
<evidence type="ECO:0000313" key="2">
    <source>
        <dbReference type="Proteomes" id="UP001219605"/>
    </source>
</evidence>
<protein>
    <submittedName>
        <fullName evidence="1">Uncharacterized protein</fullName>
    </submittedName>
</protein>
<dbReference type="Proteomes" id="UP001219605">
    <property type="component" value="Chromosome"/>
</dbReference>